<reference evidence="2 3" key="1">
    <citation type="journal article" date="2021" name="BMC Genomics">
        <title>Datura genome reveals duplications of psychoactive alkaloid biosynthetic genes and high mutation rate following tissue culture.</title>
        <authorList>
            <person name="Rajewski A."/>
            <person name="Carter-House D."/>
            <person name="Stajich J."/>
            <person name="Litt A."/>
        </authorList>
    </citation>
    <scope>NUCLEOTIDE SEQUENCE [LARGE SCALE GENOMIC DNA]</scope>
    <source>
        <strain evidence="2">AR-01</strain>
    </source>
</reference>
<sequence length="151" mass="17403">MYANYKVMDNYDDILNEFEPLFHGDEWYRRKISTGPYANKEVKSGNTDLKANVDQFIMIDQKYHKEAGDDDDVVKQENDVEIQKSEINLLDSQSDDEVIKKKRETPAIESSDEPLVAIRTNPRRAHGSAIDPSKELIRGKSEKKKVQISKD</sequence>
<dbReference type="EMBL" id="JACEIK010000042">
    <property type="protein sequence ID" value="MCD7447678.1"/>
    <property type="molecule type" value="Genomic_DNA"/>
</dbReference>
<dbReference type="Proteomes" id="UP000823775">
    <property type="component" value="Unassembled WGS sequence"/>
</dbReference>
<proteinExistence type="predicted"/>
<feature type="compositionally biased region" description="Basic and acidic residues" evidence="1">
    <location>
        <begin position="132"/>
        <end position="151"/>
    </location>
</feature>
<keyword evidence="3" id="KW-1185">Reference proteome</keyword>
<evidence type="ECO:0000313" key="2">
    <source>
        <dbReference type="EMBL" id="MCD7447678.1"/>
    </source>
</evidence>
<name>A0ABS8RLH2_DATST</name>
<feature type="region of interest" description="Disordered" evidence="1">
    <location>
        <begin position="122"/>
        <end position="151"/>
    </location>
</feature>
<accession>A0ABS8RLH2</accession>
<gene>
    <name evidence="2" type="ORF">HAX54_032871</name>
</gene>
<organism evidence="2 3">
    <name type="scientific">Datura stramonium</name>
    <name type="common">Jimsonweed</name>
    <name type="synonym">Common thornapple</name>
    <dbReference type="NCBI Taxonomy" id="4076"/>
    <lineage>
        <taxon>Eukaryota</taxon>
        <taxon>Viridiplantae</taxon>
        <taxon>Streptophyta</taxon>
        <taxon>Embryophyta</taxon>
        <taxon>Tracheophyta</taxon>
        <taxon>Spermatophyta</taxon>
        <taxon>Magnoliopsida</taxon>
        <taxon>eudicotyledons</taxon>
        <taxon>Gunneridae</taxon>
        <taxon>Pentapetalae</taxon>
        <taxon>asterids</taxon>
        <taxon>lamiids</taxon>
        <taxon>Solanales</taxon>
        <taxon>Solanaceae</taxon>
        <taxon>Solanoideae</taxon>
        <taxon>Datureae</taxon>
        <taxon>Datura</taxon>
    </lineage>
</organism>
<protein>
    <submittedName>
        <fullName evidence="2">Uncharacterized protein</fullName>
    </submittedName>
</protein>
<evidence type="ECO:0000313" key="3">
    <source>
        <dbReference type="Proteomes" id="UP000823775"/>
    </source>
</evidence>
<comment type="caution">
    <text evidence="2">The sequence shown here is derived from an EMBL/GenBank/DDBJ whole genome shotgun (WGS) entry which is preliminary data.</text>
</comment>
<evidence type="ECO:0000256" key="1">
    <source>
        <dbReference type="SAM" id="MobiDB-lite"/>
    </source>
</evidence>